<evidence type="ECO:0000256" key="1">
    <source>
        <dbReference type="SAM" id="Coils"/>
    </source>
</evidence>
<dbReference type="PANTHER" id="PTHR12277">
    <property type="entry name" value="ALPHA/BETA HYDROLASE DOMAIN-CONTAINING PROTEIN"/>
    <property type="match status" value="1"/>
</dbReference>
<dbReference type="AlphaFoldDB" id="A0A1V9YYF4"/>
<sequence>MLWESPLVNSIAFHPRHAIKDTQLPTNAIDGFFHNGDVSLGYRFFRPSLPDQYDAVIVLFHGNAEIAMDYASAASVMEKMEIPTALLAVDFRGYGWSTGEASVAKLLDDAEAVDKQLDSVPFLKGNVPKILFGRSIGSLCAMHLAAKAPQTFRGLIVESGFHSILKLPMVQQIIMFMPGGAAMEQMMPEIFHILDKLKTVTIPFLVIHGENDDLAPVEQARDVFNACASSTKKLEIFPNAGHNDLTLRHHQSYYASVLWLLQQATKSVIDRDIDNAYRMKQFDEVIHFGKQALREGQLPEADQLVILMYLAKAAWAIYEVESVIKYTSQLLEKAPNNINAICLRAKAYLKLNESALAHADAVTLSKIIAGASENQEASIAMALLAIHFCSLANFSFKGTSPLLQEYIAYCRKKTSEPIADASSIFEKQSIALDIDNLDPEELRVLFDFIAKTTSFHHVRINLGRMPMKRALRSKLLRIGIEQPYAMLPDGYTHGLKAVQTLQSIDLTESKLGNSGLDIIEDALALQPHLLHLNLTNCLLNDASARAISRILRVQCQRRDEVYWSSTLRGQIIPVQGEGCMLLNLSKNKLGDATTEILCQALYNDNWLYGLNLNENDIGPRGVLNLAEALQTNSTLTVLLLEDNTNSDARVATFIQRMLIDRQERNSTSMNHPMEHPLLRSVLKAWKCLPNSMPPASIQKRSKTSPPKVTPAAAPKRLEKALPNRKIVTSVYAGTNPKKKGVQTSKKSSSAKAKKVEPISPPKPPRQEFSALDFLSSNPMSNSNQETTKDNEIPIVEKLLRKIESLEAAQANAQAHIDHIEVNEMHLTCILSFLEAENQELKRHIAHTPKPRKESSVDASIISELEAAIVRLTQQVQFLEQQRQTEPPLKYEATSSIPDELVDDLTSQLKQSFGLMP</sequence>
<dbReference type="STRING" id="74557.A0A1V9YYF4"/>
<dbReference type="Proteomes" id="UP000243217">
    <property type="component" value="Unassembled WGS sequence"/>
</dbReference>
<dbReference type="Gene3D" id="3.40.50.1820">
    <property type="entry name" value="alpha/beta hydrolase"/>
    <property type="match status" value="1"/>
</dbReference>
<dbReference type="Gene3D" id="3.80.10.10">
    <property type="entry name" value="Ribonuclease Inhibitor"/>
    <property type="match status" value="2"/>
</dbReference>
<organism evidence="4 5">
    <name type="scientific">Thraustotheca clavata</name>
    <dbReference type="NCBI Taxonomy" id="74557"/>
    <lineage>
        <taxon>Eukaryota</taxon>
        <taxon>Sar</taxon>
        <taxon>Stramenopiles</taxon>
        <taxon>Oomycota</taxon>
        <taxon>Saprolegniomycetes</taxon>
        <taxon>Saprolegniales</taxon>
        <taxon>Achlyaceae</taxon>
        <taxon>Thraustotheca</taxon>
    </lineage>
</organism>
<accession>A0A1V9YYF4</accession>
<dbReference type="Gene3D" id="1.25.40.10">
    <property type="entry name" value="Tetratricopeptide repeat domain"/>
    <property type="match status" value="1"/>
</dbReference>
<dbReference type="SUPFAM" id="SSF52047">
    <property type="entry name" value="RNI-like"/>
    <property type="match status" value="1"/>
</dbReference>
<reference evidence="4 5" key="1">
    <citation type="journal article" date="2014" name="Genome Biol. Evol.">
        <title>The secreted proteins of Achlya hypogyna and Thraustotheca clavata identify the ancestral oomycete secretome and reveal gene acquisitions by horizontal gene transfer.</title>
        <authorList>
            <person name="Misner I."/>
            <person name="Blouin N."/>
            <person name="Leonard G."/>
            <person name="Richards T.A."/>
            <person name="Lane C.E."/>
        </authorList>
    </citation>
    <scope>NUCLEOTIDE SEQUENCE [LARGE SCALE GENOMIC DNA]</scope>
    <source>
        <strain evidence="4 5">ATCC 34112</strain>
    </source>
</reference>
<dbReference type="InterPro" id="IPR011990">
    <property type="entry name" value="TPR-like_helical_dom_sf"/>
</dbReference>
<comment type="caution">
    <text evidence="4">The sequence shown here is derived from an EMBL/GenBank/DDBJ whole genome shotgun (WGS) entry which is preliminary data.</text>
</comment>
<dbReference type="PANTHER" id="PTHR12277:SF81">
    <property type="entry name" value="PROTEIN ABHD13"/>
    <property type="match status" value="1"/>
</dbReference>
<dbReference type="EMBL" id="JNBS01002485">
    <property type="protein sequence ID" value="OQR90844.1"/>
    <property type="molecule type" value="Genomic_DNA"/>
</dbReference>
<dbReference type="Pfam" id="PF12146">
    <property type="entry name" value="Hydrolase_4"/>
    <property type="match status" value="2"/>
</dbReference>
<feature type="region of interest" description="Disordered" evidence="2">
    <location>
        <begin position="693"/>
        <end position="769"/>
    </location>
</feature>
<evidence type="ECO:0000313" key="4">
    <source>
        <dbReference type="EMBL" id="OQR90844.1"/>
    </source>
</evidence>
<feature type="coiled-coil region" evidence="1">
    <location>
        <begin position="795"/>
        <end position="822"/>
    </location>
</feature>
<feature type="domain" description="Serine aminopeptidase S33" evidence="3">
    <location>
        <begin position="185"/>
        <end position="243"/>
    </location>
</feature>
<dbReference type="SMART" id="SM00368">
    <property type="entry name" value="LRR_RI"/>
    <property type="match status" value="3"/>
</dbReference>
<gene>
    <name evidence="4" type="ORF">THRCLA_09188</name>
</gene>
<evidence type="ECO:0000259" key="3">
    <source>
        <dbReference type="Pfam" id="PF12146"/>
    </source>
</evidence>
<dbReference type="SUPFAM" id="SSF53474">
    <property type="entry name" value="alpha/beta-Hydrolases"/>
    <property type="match status" value="1"/>
</dbReference>
<dbReference type="SUPFAM" id="SSF48452">
    <property type="entry name" value="TPR-like"/>
    <property type="match status" value="1"/>
</dbReference>
<dbReference type="InterPro" id="IPR029058">
    <property type="entry name" value="AB_hydrolase_fold"/>
</dbReference>
<proteinExistence type="predicted"/>
<evidence type="ECO:0000313" key="5">
    <source>
        <dbReference type="Proteomes" id="UP000243217"/>
    </source>
</evidence>
<feature type="domain" description="Serine aminopeptidase S33" evidence="3">
    <location>
        <begin position="53"/>
        <end position="165"/>
    </location>
</feature>
<name>A0A1V9YYF4_9STRA</name>
<keyword evidence="5" id="KW-1185">Reference proteome</keyword>
<dbReference type="InterPro" id="IPR022742">
    <property type="entry name" value="Hydrolase_4"/>
</dbReference>
<dbReference type="InterPro" id="IPR032675">
    <property type="entry name" value="LRR_dom_sf"/>
</dbReference>
<evidence type="ECO:0000256" key="2">
    <source>
        <dbReference type="SAM" id="MobiDB-lite"/>
    </source>
</evidence>
<keyword evidence="1" id="KW-0175">Coiled coil</keyword>
<dbReference type="OrthoDB" id="10249433at2759"/>
<protein>
    <recommendedName>
        <fullName evidence="3">Serine aminopeptidase S33 domain-containing protein</fullName>
    </recommendedName>
</protein>